<dbReference type="GO" id="GO:0016042">
    <property type="term" value="P:lipid catabolic process"/>
    <property type="evidence" value="ECO:0007669"/>
    <property type="project" value="InterPro"/>
</dbReference>
<proteinExistence type="predicted"/>
<dbReference type="PANTHER" id="PTHR34853">
    <property type="match status" value="1"/>
</dbReference>
<sequence length="405" mass="42881">MNHFDRTKKLFKVTSFVAAASLSVLTAFAIQPTYASQPTQDRVPPAAASIQEFKPGQLVTVNTAPQHRLADAAASYSFAYISTTPSGEDVVTYGSLALPQGAPPAGGFPVLAWAPGTSGVAPQCAPSLGEGAYSQPFLNEWVKRGYAVVQTDYSGWGQTTPRPVLHGRSNADAVINAVTAAHSISKQLSNDWIIAGHSEGGGTALWGAGTVSATKGPYKLRGAIAYAPTGPGVADFFTYVLNGGEIPQGPQPFIAITALGAKAVDSSINLDNLVAPQMQPQLEATKKACLGDLYEFPQLQPGQYLQKGPDADKLMQYLRAQDPSQLTMNVPVVIYQGGKDETTVTPPTTKKMIGDLNARDAAITYREFPNADHVEVIPAAQDTGEPFTFAADMLHGRPIPNVNQR</sequence>
<name>A0A3M8D0S8_9BACL</name>
<feature type="signal peptide" evidence="1">
    <location>
        <begin position="1"/>
        <end position="29"/>
    </location>
</feature>
<dbReference type="EMBL" id="RHHT01000013">
    <property type="protein sequence ID" value="RNB81319.1"/>
    <property type="molecule type" value="Genomic_DNA"/>
</dbReference>
<dbReference type="InterPro" id="IPR029058">
    <property type="entry name" value="AB_hydrolase_fold"/>
</dbReference>
<dbReference type="SUPFAM" id="SSF53474">
    <property type="entry name" value="alpha/beta-Hydrolases"/>
    <property type="match status" value="1"/>
</dbReference>
<evidence type="ECO:0000313" key="3">
    <source>
        <dbReference type="EMBL" id="RNB81319.1"/>
    </source>
</evidence>
<keyword evidence="1" id="KW-0732">Signal</keyword>
<feature type="chain" id="PRO_5018221218" evidence="1">
    <location>
        <begin position="30"/>
        <end position="405"/>
    </location>
</feature>
<evidence type="ECO:0000259" key="2">
    <source>
        <dbReference type="Pfam" id="PF12146"/>
    </source>
</evidence>
<dbReference type="Proteomes" id="UP000281915">
    <property type="component" value="Unassembled WGS sequence"/>
</dbReference>
<gene>
    <name evidence="3" type="ORF">EDM58_07680</name>
</gene>
<reference evidence="3 4" key="1">
    <citation type="submission" date="2018-10" db="EMBL/GenBank/DDBJ databases">
        <title>Phylogenomics of Brevibacillus.</title>
        <authorList>
            <person name="Dunlap C."/>
        </authorList>
    </citation>
    <scope>NUCLEOTIDE SEQUENCE [LARGE SCALE GENOMIC DNA]</scope>
    <source>
        <strain evidence="3 4">JCM 15085</strain>
    </source>
</reference>
<dbReference type="PANTHER" id="PTHR34853:SF1">
    <property type="entry name" value="LIPASE 5"/>
    <property type="match status" value="1"/>
</dbReference>
<dbReference type="InterPro" id="IPR005152">
    <property type="entry name" value="Lipase_secreted"/>
</dbReference>
<accession>A0A3M8D0S8</accession>
<dbReference type="Gene3D" id="3.40.50.1820">
    <property type="entry name" value="alpha/beta hydrolase"/>
    <property type="match status" value="2"/>
</dbReference>
<dbReference type="InterPro" id="IPR022742">
    <property type="entry name" value="Hydrolase_4"/>
</dbReference>
<evidence type="ECO:0000256" key="1">
    <source>
        <dbReference type="SAM" id="SignalP"/>
    </source>
</evidence>
<feature type="domain" description="Serine aminopeptidase S33" evidence="2">
    <location>
        <begin position="132"/>
        <end position="364"/>
    </location>
</feature>
<protein>
    <submittedName>
        <fullName evidence="3">Lipase</fullName>
    </submittedName>
</protein>
<dbReference type="GO" id="GO:0004806">
    <property type="term" value="F:triacylglycerol lipase activity"/>
    <property type="evidence" value="ECO:0007669"/>
    <property type="project" value="InterPro"/>
</dbReference>
<dbReference type="RefSeq" id="WP_122912833.1">
    <property type="nucleotide sequence ID" value="NZ_RHHT01000013.1"/>
</dbReference>
<evidence type="ECO:0000313" key="4">
    <source>
        <dbReference type="Proteomes" id="UP000281915"/>
    </source>
</evidence>
<dbReference type="PIRSF" id="PIRSF029171">
    <property type="entry name" value="Esterase_LipA"/>
    <property type="match status" value="1"/>
</dbReference>
<dbReference type="AlphaFoldDB" id="A0A3M8D0S8"/>
<organism evidence="3 4">
    <name type="scientific">Brevibacillus panacihumi</name>
    <dbReference type="NCBI Taxonomy" id="497735"/>
    <lineage>
        <taxon>Bacteria</taxon>
        <taxon>Bacillati</taxon>
        <taxon>Bacillota</taxon>
        <taxon>Bacilli</taxon>
        <taxon>Bacillales</taxon>
        <taxon>Paenibacillaceae</taxon>
        <taxon>Brevibacillus</taxon>
    </lineage>
</organism>
<comment type="caution">
    <text evidence="3">The sequence shown here is derived from an EMBL/GenBank/DDBJ whole genome shotgun (WGS) entry which is preliminary data.</text>
</comment>
<dbReference type="Pfam" id="PF12146">
    <property type="entry name" value="Hydrolase_4"/>
    <property type="match status" value="1"/>
</dbReference>